<dbReference type="EMBL" id="JABCKI010006301">
    <property type="protein sequence ID" value="KAG5634708.1"/>
    <property type="molecule type" value="Genomic_DNA"/>
</dbReference>
<reference evidence="1" key="2">
    <citation type="submission" date="2021-10" db="EMBL/GenBank/DDBJ databases">
        <title>Phylogenomics reveals ancestral predisposition of the termite-cultivated fungus Termitomyces towards a domesticated lifestyle.</title>
        <authorList>
            <person name="Auxier B."/>
            <person name="Grum-Grzhimaylo A."/>
            <person name="Cardenas M.E."/>
            <person name="Lodge J.D."/>
            <person name="Laessoe T."/>
            <person name="Pedersen O."/>
            <person name="Smith M.E."/>
            <person name="Kuyper T.W."/>
            <person name="Franco-Molano E.A."/>
            <person name="Baroni T.J."/>
            <person name="Aanen D.K."/>
        </authorList>
    </citation>
    <scope>NUCLEOTIDE SEQUENCE</scope>
    <source>
        <strain evidence="1">D49</strain>
    </source>
</reference>
<comment type="caution">
    <text evidence="1">The sequence shown here is derived from an EMBL/GenBank/DDBJ whole genome shotgun (WGS) entry which is preliminary data.</text>
</comment>
<dbReference type="Proteomes" id="UP000717328">
    <property type="component" value="Unassembled WGS sequence"/>
</dbReference>
<gene>
    <name evidence="1" type="ORF">H0H81_001046</name>
</gene>
<accession>A0A9P7K2W3</accession>
<evidence type="ECO:0000313" key="1">
    <source>
        <dbReference type="EMBL" id="KAG5634708.1"/>
    </source>
</evidence>
<dbReference type="AlphaFoldDB" id="A0A9P7K2W3"/>
<evidence type="ECO:0000313" key="2">
    <source>
        <dbReference type="Proteomes" id="UP000717328"/>
    </source>
</evidence>
<organism evidence="1 2">
    <name type="scientific">Sphagnurus paluster</name>
    <dbReference type="NCBI Taxonomy" id="117069"/>
    <lineage>
        <taxon>Eukaryota</taxon>
        <taxon>Fungi</taxon>
        <taxon>Dikarya</taxon>
        <taxon>Basidiomycota</taxon>
        <taxon>Agaricomycotina</taxon>
        <taxon>Agaricomycetes</taxon>
        <taxon>Agaricomycetidae</taxon>
        <taxon>Agaricales</taxon>
        <taxon>Tricholomatineae</taxon>
        <taxon>Lyophyllaceae</taxon>
        <taxon>Sphagnurus</taxon>
    </lineage>
</organism>
<keyword evidence="2" id="KW-1185">Reference proteome</keyword>
<protein>
    <submittedName>
        <fullName evidence="1">Uncharacterized protein</fullName>
    </submittedName>
</protein>
<sequence length="272" mass="29620">YSSNGKVTNTCTFDVSPVLLFKCSTRSQSAFTQGIDGRIVSNTSNSPSCPDAATLATDCERSRQERLRIDAENIAAAKKAAFIKSTYTDKGAIAVDCAEFLSEKAGIRKDYVPPASFYGPPSQPELSDSPDTLFALYSSLAGSRTNRIELQARCNDPRRFATTDSAKSTASGGKYKEFVDDMKAMVKTEYGTLFVTSAEDKMKLEEALKACQKRLYEQDKSVNGTSYNAPTNAQVDIDFVRLPVLPQECLGVDDPSYTGGLLTNVIETIKDI</sequence>
<name>A0A9P7K2W3_9AGAR</name>
<proteinExistence type="predicted"/>
<reference evidence="1" key="1">
    <citation type="submission" date="2021-02" db="EMBL/GenBank/DDBJ databases">
        <authorList>
            <person name="Nieuwenhuis M."/>
            <person name="Van De Peppel L.J.J."/>
        </authorList>
    </citation>
    <scope>NUCLEOTIDE SEQUENCE</scope>
    <source>
        <strain evidence="1">D49</strain>
    </source>
</reference>
<feature type="non-terminal residue" evidence="1">
    <location>
        <position position="1"/>
    </location>
</feature>